<organism evidence="1 2">
    <name type="scientific">Naganishia cerealis</name>
    <dbReference type="NCBI Taxonomy" id="610337"/>
    <lineage>
        <taxon>Eukaryota</taxon>
        <taxon>Fungi</taxon>
        <taxon>Dikarya</taxon>
        <taxon>Basidiomycota</taxon>
        <taxon>Agaricomycotina</taxon>
        <taxon>Tremellomycetes</taxon>
        <taxon>Filobasidiales</taxon>
        <taxon>Filobasidiaceae</taxon>
        <taxon>Naganishia</taxon>
    </lineage>
</organism>
<sequence length="409" mass="46009">MSDELPPFLFSKKPIESPAHPHLAISDIIPKPSSSPFVVQDEKSEPKAAPPDIFEAVDFDQQIRAPRMTLSTHYTYGNLQKLPSITLKNSLEEGEKPPDVSQKQYQKEYLPASFDLSQPTRRFSAPSDLDLPESPSKTMLNYTINNNMYDNHRTQEQQALIRALENLSSNATTQERQPERGPVVQQLYKQKKPMSVPAVLRANDSSSSSRSSPPSPYLQFKSYPFPEVCQSPATSDGDNSPKNAAEPTHMHWKPNSYASYCIKCFDTFGTFFTPQRKRRHHCRFCGFIFCYNCLYTSSSDDSKRVYLDKLARFVIPIGQDADASQFKACKVCKDCGLNYAKLVAAASTSITTKDNNLTHIFVENPYTASPQESPIPMPQPAAQRQSLEPSPDDRRPSNGVPSDWTWSSF</sequence>
<keyword evidence="2" id="KW-1185">Reference proteome</keyword>
<evidence type="ECO:0000313" key="1">
    <source>
        <dbReference type="EMBL" id="KAJ9102161.1"/>
    </source>
</evidence>
<dbReference type="EMBL" id="JASBWR010000053">
    <property type="protein sequence ID" value="KAJ9102161.1"/>
    <property type="molecule type" value="Genomic_DNA"/>
</dbReference>
<evidence type="ECO:0000313" key="2">
    <source>
        <dbReference type="Proteomes" id="UP001241377"/>
    </source>
</evidence>
<gene>
    <name evidence="1" type="ORF">QFC19_004899</name>
</gene>
<name>A0ACC2VU52_9TREE</name>
<proteinExistence type="predicted"/>
<dbReference type="Proteomes" id="UP001241377">
    <property type="component" value="Unassembled WGS sequence"/>
</dbReference>
<accession>A0ACC2VU52</accession>
<reference evidence="1" key="1">
    <citation type="submission" date="2023-04" db="EMBL/GenBank/DDBJ databases">
        <title>Draft Genome sequencing of Naganishia species isolated from polar environments using Oxford Nanopore Technology.</title>
        <authorList>
            <person name="Leo P."/>
            <person name="Venkateswaran K."/>
        </authorList>
    </citation>
    <scope>NUCLEOTIDE SEQUENCE</scope>
    <source>
        <strain evidence="1">MNA-CCFEE 5261</strain>
    </source>
</reference>
<protein>
    <submittedName>
        <fullName evidence="1">Uncharacterized protein</fullName>
    </submittedName>
</protein>
<comment type="caution">
    <text evidence="1">The sequence shown here is derived from an EMBL/GenBank/DDBJ whole genome shotgun (WGS) entry which is preliminary data.</text>
</comment>